<protein>
    <submittedName>
        <fullName evidence="1">Uncharacterized protein</fullName>
    </submittedName>
</protein>
<dbReference type="AlphaFoldDB" id="A0AAE3N6M2"/>
<sequence>MMKNFALTPNMLAPVGSAFYPKGHAMLMFETEAKAREAAQALEKSHAVTADAVQYISPAALLAQISPTVSDADEPLPSAGTDAATVRAFTALARKGHAALLVAMPDDATRDAVMAVLEAHKPSMAQRYRMLVIEDL</sequence>
<organism evidence="1 2">
    <name type="scientific">Xenophilus arseniciresistens</name>
    <dbReference type="NCBI Taxonomy" id="1283306"/>
    <lineage>
        <taxon>Bacteria</taxon>
        <taxon>Pseudomonadati</taxon>
        <taxon>Pseudomonadota</taxon>
        <taxon>Betaproteobacteria</taxon>
        <taxon>Burkholderiales</taxon>
        <taxon>Comamonadaceae</taxon>
        <taxon>Xenophilus</taxon>
    </lineage>
</organism>
<evidence type="ECO:0000313" key="2">
    <source>
        <dbReference type="Proteomes" id="UP001212602"/>
    </source>
</evidence>
<gene>
    <name evidence="1" type="ORF">PGB34_05700</name>
</gene>
<keyword evidence="2" id="KW-1185">Reference proteome</keyword>
<proteinExistence type="predicted"/>
<name>A0AAE3N6M2_9BURK</name>
<dbReference type="Proteomes" id="UP001212602">
    <property type="component" value="Unassembled WGS sequence"/>
</dbReference>
<reference evidence="1" key="1">
    <citation type="submission" date="2023-01" db="EMBL/GenBank/DDBJ databases">
        <title>Xenophilus mangrovi sp. nov., isolated from soil of Mangrove nature reserve.</title>
        <authorList>
            <person name="Xu S."/>
            <person name="Liu Z."/>
            <person name="Xu Y."/>
        </authorList>
    </citation>
    <scope>NUCLEOTIDE SEQUENCE</scope>
    <source>
        <strain evidence="1">YW8</strain>
    </source>
</reference>
<accession>A0AAE3N6M2</accession>
<comment type="caution">
    <text evidence="1">The sequence shown here is derived from an EMBL/GenBank/DDBJ whole genome shotgun (WGS) entry which is preliminary data.</text>
</comment>
<evidence type="ECO:0000313" key="1">
    <source>
        <dbReference type="EMBL" id="MDA7415853.1"/>
    </source>
</evidence>
<dbReference type="RefSeq" id="WP_271427102.1">
    <property type="nucleotide sequence ID" value="NZ_JAQIPB010000002.1"/>
</dbReference>
<dbReference type="EMBL" id="JAQIPB010000002">
    <property type="protein sequence ID" value="MDA7415853.1"/>
    <property type="molecule type" value="Genomic_DNA"/>
</dbReference>